<dbReference type="SMART" id="SM00129">
    <property type="entry name" value="KISc"/>
    <property type="match status" value="1"/>
</dbReference>
<feature type="binding site" evidence="10">
    <location>
        <begin position="103"/>
        <end position="110"/>
    </location>
    <ligand>
        <name>ATP</name>
        <dbReference type="ChEBI" id="CHEBI:30616"/>
    </ligand>
</feature>
<dbReference type="GO" id="GO:0008574">
    <property type="term" value="F:plus-end-directed microtubule motor activity"/>
    <property type="evidence" value="ECO:0007669"/>
    <property type="project" value="EnsemblProtists"/>
</dbReference>
<keyword evidence="16" id="KW-1185">Reference proteome</keyword>
<dbReference type="InterPro" id="IPR019821">
    <property type="entry name" value="Kinesin_motor_CS"/>
</dbReference>
<dbReference type="CDD" id="cd01365">
    <property type="entry name" value="KISc_KIF1A_KIF1B"/>
    <property type="match status" value="1"/>
</dbReference>
<dbReference type="GO" id="GO:0008017">
    <property type="term" value="F:microtubule binding"/>
    <property type="evidence" value="ECO:0000318"/>
    <property type="project" value="GO_Central"/>
</dbReference>
<dbReference type="Pfam" id="PF16183">
    <property type="entry name" value="Kinesin_assoc"/>
    <property type="match status" value="1"/>
</dbReference>
<dbReference type="InParanoid" id="F0ZAX7"/>
<dbReference type="Gene3D" id="2.30.29.30">
    <property type="entry name" value="Pleckstrin-homology domain (PH domain)/Phosphotyrosine-binding domain (PTB)"/>
    <property type="match status" value="1"/>
</dbReference>
<evidence type="ECO:0000256" key="7">
    <source>
        <dbReference type="ARBA" id="ARBA00023054"/>
    </source>
</evidence>
<dbReference type="VEuPathDB" id="AmoebaDB:DICPUDRAFT_93725"/>
<dbReference type="OrthoDB" id="3176171at2759"/>
<accession>F0ZAX7</accession>
<keyword evidence="2" id="KW-0813">Transport</keyword>
<dbReference type="Pfam" id="PF00169">
    <property type="entry name" value="PH"/>
    <property type="match status" value="1"/>
</dbReference>
<dbReference type="InterPro" id="IPR027417">
    <property type="entry name" value="P-loop_NTPase"/>
</dbReference>
<keyword evidence="5 10" id="KW-0547">Nucleotide-binding</keyword>
<evidence type="ECO:0000313" key="15">
    <source>
        <dbReference type="EMBL" id="EGC38876.1"/>
    </source>
</evidence>
<feature type="compositionally biased region" description="Low complexity" evidence="12">
    <location>
        <begin position="528"/>
        <end position="538"/>
    </location>
</feature>
<dbReference type="GO" id="GO:0003777">
    <property type="term" value="F:microtubule motor activity"/>
    <property type="evidence" value="ECO:0000318"/>
    <property type="project" value="GO_Central"/>
</dbReference>
<dbReference type="InterPro" id="IPR011993">
    <property type="entry name" value="PH-like_dom_sf"/>
</dbReference>
<dbReference type="InterPro" id="IPR001849">
    <property type="entry name" value="PH_domain"/>
</dbReference>
<comment type="similarity">
    <text evidence="10">Belongs to the TRAFAC class myosin-kinesin ATPase superfamily. Kinesin family.</text>
</comment>
<feature type="region of interest" description="Disordered" evidence="12">
    <location>
        <begin position="1396"/>
        <end position="1425"/>
    </location>
</feature>
<dbReference type="InterPro" id="IPR036961">
    <property type="entry name" value="Kinesin_motor_dom_sf"/>
</dbReference>
<evidence type="ECO:0000313" key="16">
    <source>
        <dbReference type="Proteomes" id="UP000001064"/>
    </source>
</evidence>
<dbReference type="GO" id="GO:0005874">
    <property type="term" value="C:microtubule"/>
    <property type="evidence" value="ECO:0000318"/>
    <property type="project" value="GO_Central"/>
</dbReference>
<feature type="domain" description="PH" evidence="13">
    <location>
        <begin position="1442"/>
        <end position="1536"/>
    </location>
</feature>
<dbReference type="PROSITE" id="PS00411">
    <property type="entry name" value="KINESIN_MOTOR_1"/>
    <property type="match status" value="1"/>
</dbReference>
<dbReference type="SUPFAM" id="SSF49879">
    <property type="entry name" value="SMAD/FHA domain"/>
    <property type="match status" value="1"/>
</dbReference>
<dbReference type="PROSITE" id="PS50067">
    <property type="entry name" value="KINESIN_MOTOR_2"/>
    <property type="match status" value="1"/>
</dbReference>
<feature type="coiled-coil region" evidence="11">
    <location>
        <begin position="367"/>
        <end position="435"/>
    </location>
</feature>
<dbReference type="Pfam" id="PF00225">
    <property type="entry name" value="Kinesin"/>
    <property type="match status" value="1"/>
</dbReference>
<keyword evidence="9" id="KW-0206">Cytoskeleton</keyword>
<feature type="region of interest" description="Disordered" evidence="12">
    <location>
        <begin position="1068"/>
        <end position="1131"/>
    </location>
</feature>
<evidence type="ECO:0008006" key="17">
    <source>
        <dbReference type="Google" id="ProtNLM"/>
    </source>
</evidence>
<dbReference type="KEGG" id="dpp:DICPUDRAFT_93725"/>
<dbReference type="Gene3D" id="3.40.850.10">
    <property type="entry name" value="Kinesin motor domain"/>
    <property type="match status" value="1"/>
</dbReference>
<dbReference type="PANTHER" id="PTHR47117">
    <property type="entry name" value="STAR-RELATED LIPID TRANSFER PROTEIN 9"/>
    <property type="match status" value="1"/>
</dbReference>
<dbReference type="PROSITE" id="PS50003">
    <property type="entry name" value="PH_DOMAIN"/>
    <property type="match status" value="1"/>
</dbReference>
<dbReference type="GO" id="GO:0005546">
    <property type="term" value="F:phosphatidylinositol-4,5-bisphosphate binding"/>
    <property type="evidence" value="ECO:0007669"/>
    <property type="project" value="EnsemblProtists"/>
</dbReference>
<dbReference type="Proteomes" id="UP000001064">
    <property type="component" value="Unassembled WGS sequence"/>
</dbReference>
<keyword evidence="3" id="KW-0963">Cytoplasm</keyword>
<evidence type="ECO:0000256" key="8">
    <source>
        <dbReference type="ARBA" id="ARBA00023175"/>
    </source>
</evidence>
<evidence type="ECO:0000256" key="11">
    <source>
        <dbReference type="SAM" id="Coils"/>
    </source>
</evidence>
<dbReference type="GO" id="GO:0042802">
    <property type="term" value="F:identical protein binding"/>
    <property type="evidence" value="ECO:0007669"/>
    <property type="project" value="EnsemblProtists"/>
</dbReference>
<evidence type="ECO:0000256" key="2">
    <source>
        <dbReference type="ARBA" id="ARBA00022448"/>
    </source>
</evidence>
<dbReference type="SMART" id="SM00233">
    <property type="entry name" value="PH"/>
    <property type="match status" value="1"/>
</dbReference>
<reference evidence="16" key="1">
    <citation type="journal article" date="2011" name="Genome Biol.">
        <title>Comparative genomics of the social amoebae Dictyostelium discoideum and Dictyostelium purpureum.</title>
        <authorList>
            <consortium name="US DOE Joint Genome Institute (JGI-PGF)"/>
            <person name="Sucgang R."/>
            <person name="Kuo A."/>
            <person name="Tian X."/>
            <person name="Salerno W."/>
            <person name="Parikh A."/>
            <person name="Feasley C.L."/>
            <person name="Dalin E."/>
            <person name="Tu H."/>
            <person name="Huang E."/>
            <person name="Barry K."/>
            <person name="Lindquist E."/>
            <person name="Shapiro H."/>
            <person name="Bruce D."/>
            <person name="Schmutz J."/>
            <person name="Salamov A."/>
            <person name="Fey P."/>
            <person name="Gaudet P."/>
            <person name="Anjard C."/>
            <person name="Babu M.M."/>
            <person name="Basu S."/>
            <person name="Bushmanova Y."/>
            <person name="van der Wel H."/>
            <person name="Katoh-Kurasawa M."/>
            <person name="Dinh C."/>
            <person name="Coutinho P.M."/>
            <person name="Saito T."/>
            <person name="Elias M."/>
            <person name="Schaap P."/>
            <person name="Kay R.R."/>
            <person name="Henrissat B."/>
            <person name="Eichinger L."/>
            <person name="Rivero F."/>
            <person name="Putnam N.H."/>
            <person name="West C.M."/>
            <person name="Loomis W.F."/>
            <person name="Chisholm R.L."/>
            <person name="Shaulsky G."/>
            <person name="Strassmann J.E."/>
            <person name="Queller D.C."/>
            <person name="Kuspa A."/>
            <person name="Grigoriev I.V."/>
        </authorList>
    </citation>
    <scope>NUCLEOTIDE SEQUENCE [LARGE SCALE GENOMIC DNA]</scope>
    <source>
        <strain evidence="16">QSDP1</strain>
    </source>
</reference>
<organism evidence="15 16">
    <name type="scientific">Dictyostelium purpureum</name>
    <name type="common">Slime mold</name>
    <dbReference type="NCBI Taxonomy" id="5786"/>
    <lineage>
        <taxon>Eukaryota</taxon>
        <taxon>Amoebozoa</taxon>
        <taxon>Evosea</taxon>
        <taxon>Eumycetozoa</taxon>
        <taxon>Dictyostelia</taxon>
        <taxon>Dictyosteliales</taxon>
        <taxon>Dictyosteliaceae</taxon>
        <taxon>Dictyostelium</taxon>
    </lineage>
</organism>
<dbReference type="GeneID" id="10506358"/>
<feature type="coiled-coil region" evidence="11">
    <location>
        <begin position="1998"/>
        <end position="2025"/>
    </location>
</feature>
<dbReference type="EMBL" id="GL870967">
    <property type="protein sequence ID" value="EGC38876.1"/>
    <property type="molecule type" value="Genomic_DNA"/>
</dbReference>
<keyword evidence="4" id="KW-0493">Microtubule</keyword>
<dbReference type="FunFam" id="3.40.850.10:FF:000047">
    <property type="entry name" value="Kinesin family protein"/>
    <property type="match status" value="1"/>
</dbReference>
<dbReference type="STRING" id="5786.F0ZAX7"/>
<dbReference type="CDD" id="cd00821">
    <property type="entry name" value="PH"/>
    <property type="match status" value="1"/>
</dbReference>
<proteinExistence type="inferred from homology"/>
<feature type="region of interest" description="Disordered" evidence="12">
    <location>
        <begin position="1957"/>
        <end position="1978"/>
    </location>
</feature>
<dbReference type="SUPFAM" id="SSF50729">
    <property type="entry name" value="PH domain-like"/>
    <property type="match status" value="1"/>
</dbReference>
<dbReference type="InterPro" id="IPR008984">
    <property type="entry name" value="SMAD_FHA_dom_sf"/>
</dbReference>
<dbReference type="OMA" id="AEYANGM"/>
<evidence type="ECO:0000256" key="1">
    <source>
        <dbReference type="ARBA" id="ARBA00004245"/>
    </source>
</evidence>
<evidence type="ECO:0000256" key="4">
    <source>
        <dbReference type="ARBA" id="ARBA00022701"/>
    </source>
</evidence>
<dbReference type="FunCoup" id="F0ZAX7">
    <property type="interactions" value="9"/>
</dbReference>
<dbReference type="GO" id="GO:0072383">
    <property type="term" value="P:plus-end-directed vesicle transport along microtubule"/>
    <property type="evidence" value="ECO:0007669"/>
    <property type="project" value="EnsemblProtists"/>
</dbReference>
<feature type="region of interest" description="Disordered" evidence="12">
    <location>
        <begin position="522"/>
        <end position="560"/>
    </location>
</feature>
<dbReference type="Gene3D" id="2.60.200.20">
    <property type="match status" value="1"/>
</dbReference>
<dbReference type="RefSeq" id="XP_003284556.1">
    <property type="nucleotide sequence ID" value="XM_003284508.1"/>
</dbReference>
<feature type="region of interest" description="Disordered" evidence="12">
    <location>
        <begin position="1146"/>
        <end position="1169"/>
    </location>
</feature>
<dbReference type="GO" id="GO:0005524">
    <property type="term" value="F:ATP binding"/>
    <property type="evidence" value="ECO:0007669"/>
    <property type="project" value="UniProtKB-UniRule"/>
</dbReference>
<feature type="coiled-coil region" evidence="11">
    <location>
        <begin position="1918"/>
        <end position="1945"/>
    </location>
</feature>
<evidence type="ECO:0000256" key="10">
    <source>
        <dbReference type="PROSITE-ProRule" id="PRU00283"/>
    </source>
</evidence>
<evidence type="ECO:0000256" key="6">
    <source>
        <dbReference type="ARBA" id="ARBA00022840"/>
    </source>
</evidence>
<feature type="coiled-coil region" evidence="11">
    <location>
        <begin position="1545"/>
        <end position="1639"/>
    </location>
</feature>
<dbReference type="GO" id="GO:0005871">
    <property type="term" value="C:kinesin complex"/>
    <property type="evidence" value="ECO:0000318"/>
    <property type="project" value="GO_Central"/>
</dbReference>
<keyword evidence="7 11" id="KW-0175">Coiled coil</keyword>
<dbReference type="PRINTS" id="PR00380">
    <property type="entry name" value="KINESINHEAVY"/>
</dbReference>
<dbReference type="GO" id="GO:0016887">
    <property type="term" value="F:ATP hydrolysis activity"/>
    <property type="evidence" value="ECO:0000318"/>
    <property type="project" value="GO_Central"/>
</dbReference>
<protein>
    <recommendedName>
        <fullName evidence="17">Kinesin-3</fullName>
    </recommendedName>
</protein>
<feature type="compositionally biased region" description="Polar residues" evidence="12">
    <location>
        <begin position="1396"/>
        <end position="1418"/>
    </location>
</feature>
<evidence type="ECO:0000256" key="9">
    <source>
        <dbReference type="ARBA" id="ARBA00023212"/>
    </source>
</evidence>
<evidence type="ECO:0000256" key="3">
    <source>
        <dbReference type="ARBA" id="ARBA00022490"/>
    </source>
</evidence>
<name>F0ZAX7_DICPU</name>
<feature type="compositionally biased region" description="Polar residues" evidence="12">
    <location>
        <begin position="1070"/>
        <end position="1131"/>
    </location>
</feature>
<sequence length="2124" mass="239409">MSSVKVAVRVRPFNEREKERNAELIVDMNGNSTVLTRPSALRVNPTAPPTAEDEKSFTFDHSYWSFNQSDPHFASQATVYNDLGKEVLKNAWEGFNCSIFAYGQTGSGKSYSMLGYNEDKGIIPLVCEEMFERINATPASSTEQTVFKVEVSFMEIYNEKVKDLLNPKNNKPGGLKVRNNPSTGPYVEDLSKLAVKSFAEIDMLMDEGTKARTVASTNMNATSSRSHAVFTIVFTQSKIDRSRGTAIDRVSKISLVDLAGSERANSTGATGVRLKEGANINKSLSTLGKVISALAENSTGKKAVFVPYRDSVLTYLLKESLGGNSKTIMIAAISPADINFEETLSTLRYADSAKKIKTVAVVNEDPQSKLIRELQNEVERLKQLMLNGGTAISHDSKLINSEYDDGLVSTLTDKIEQYEKLMAELNKSWEEKLSEAETIREDRMAALKDMGIAIKVVSSIPHLINLNEDPLMSESLIYYVKEGLTRIGRSDAEIPQNVILNGLNIHKEHCILENKNGIVTISPPPQYSSDNATNSNNNSDKEIKSPASDSSVSSTTSEKPPRSYIYVNGAEISKPTVLTTGNRVILGNNHIFRYNNPEEAAKIAKERQGDIKSDRIGVENADQIIDYDFALNELASIQGTLAMTKHISDKQEYKKQMRALYDQIRLQLENEEFDPEIKEKRDKLALLAIRKWRSKVHRTKLLNKISFIILSLNEANAISATLNKHISLSLKLYSVFPDSDSISDNAEPEIDWRNTQILIKAINTNTGESTLMTDQDFVDRIYAMRELYQNDGNLDNDQLEDPYHFTFTKDSLIGVSHVYLKNTPYLVESNRPVPILDANGKEKGYLNLLVSSSSTDITDEERGQYLEDPIENKTLLYGKNLEITVGFEGFKDFIEENRYDDVFIKFSFPNENGTLDTYTTDPQSAISFIDEKKIVIKSLNEELVHHLQTQYVSLEIRGTKKLKNNISSATNDQLMKPTPMFENFEFLATLNILESEKNSTNDDDFKPVHILEDPDVYHSHLPSVTFRLKKDKVNRQILFKVIKNESKCIIKECKAARITDVKVFGKRDNTSGFVATPNTPSTPNNSRAGTMTPSTPMTPYGGSNPQQQGTPYNPTSNPASTNSLLSTPNSGVQSNLLKDLSMASTSSTTSNAISNPSSSSNSISNSASNSSLSLLSTQQPTIIGAVNGGNLKTIELPVISITSDSVLLSWKTNDPSYLLNHKTRKGDKILFKLGFDLVIDGFPDIVTISKDIAIKIISSDSMVTVPDGSNTSMSNLLDKFKTHFKGETIISEPTIHAGSVFNVNLTKSRQLEHQNRIGEMIDAHQENILKLGYAMKMEKLRQELDLREKLTNLKEKTLDSSNVSLNESTEQNTSTIDVEEIIKKMLLMNSSHQHFNEANGTTVSSSPKINKSTSTPSSNRKRSSTIVEVKVKEVPSSALLKEDETSGYLKKKSAFKEEWKPRWFVFKKPFLYYSHSQKDTHKLKKIDLTNSSVTAIPQEEVPFGFAIIQLRRVWLLQASSNEEREKWVSTLDPLKKVTELKDEELRTAKQQIEKSSSQLDQIKSQLQSGQQIVLAKQKEIEELTNTISQLQLEREVNNQQFDGLKDEITMRDEEIQQYKSQQTQKLSELSGQVNQLEIDSQDKDIQIGSLSSTLDNTNQIISLMSEQTKSYRNVAGMEIDSLRTETTQLRETTLLLTNRLKDCRTTIQNAEKDILSKDIEIQELKLKISQSEEKNNIDSLNLKNLQEDTSMKQGQIDVLSKSIQQSRQAIQNINQVNEKEIQNKDQQIDNINSAYKSESDKLKDQTSQLNHLTSNLRVQMKSLESTHQNLKETSATDQKTLLLLLHDMEGGLTKASQTINDQGEQILLLKKDLEESKKQSEQIILYEKQLTMMKDRLIQSENQLIDRECDNTILSDKLKLWEEEIKIKDAKLNLLENNVKEVRAEYANGMAFSREFSNHHQEHSSSSNSKFNRRSKQMTAEEQIETMRESSIAHQTHNAFLNLQIQRLESEMRTQEKVYSETIQRIKRDLQQRNQQNIVLMKQQAGDEVVKKLEDTTANLESVKNKYFVSLVVAAKLQNSMMGNYCNVDAYELLSKAMEQHILNTEDWPNFVSAQINEQSHQLN</sequence>
<dbReference type="PANTHER" id="PTHR47117:SF10">
    <property type="entry name" value="KINESIN-LIKE PROTEIN KIF1B"/>
    <property type="match status" value="1"/>
</dbReference>
<evidence type="ECO:0000259" key="13">
    <source>
        <dbReference type="PROSITE" id="PS50003"/>
    </source>
</evidence>
<feature type="compositionally biased region" description="Low complexity" evidence="12">
    <location>
        <begin position="545"/>
        <end position="557"/>
    </location>
</feature>
<comment type="subcellular location">
    <subcellularLocation>
        <location evidence="1">Cytoplasm</location>
        <location evidence="1">Cytoskeleton</location>
    </subcellularLocation>
</comment>
<keyword evidence="8 10" id="KW-0505">Motor protein</keyword>
<dbReference type="Gene3D" id="6.10.250.2520">
    <property type="match status" value="1"/>
</dbReference>
<evidence type="ECO:0000256" key="12">
    <source>
        <dbReference type="SAM" id="MobiDB-lite"/>
    </source>
</evidence>
<evidence type="ECO:0000256" key="5">
    <source>
        <dbReference type="ARBA" id="ARBA00022741"/>
    </source>
</evidence>
<dbReference type="InterPro" id="IPR032405">
    <property type="entry name" value="Kinesin_assoc"/>
</dbReference>
<keyword evidence="6 10" id="KW-0067">ATP-binding</keyword>
<gene>
    <name evidence="15" type="ORF">DICPUDRAFT_93725</name>
</gene>
<dbReference type="eggNOG" id="KOG0245">
    <property type="taxonomic scope" value="Eukaryota"/>
</dbReference>
<dbReference type="GO" id="GO:0005737">
    <property type="term" value="C:cytoplasm"/>
    <property type="evidence" value="ECO:0000318"/>
    <property type="project" value="GO_Central"/>
</dbReference>
<feature type="domain" description="Kinesin motor" evidence="14">
    <location>
        <begin position="3"/>
        <end position="356"/>
    </location>
</feature>
<dbReference type="InterPro" id="IPR001752">
    <property type="entry name" value="Kinesin_motor_dom"/>
</dbReference>
<dbReference type="GO" id="GO:0047496">
    <property type="term" value="P:vesicle transport along microtubule"/>
    <property type="evidence" value="ECO:0000318"/>
    <property type="project" value="GO_Central"/>
</dbReference>
<evidence type="ECO:0000259" key="14">
    <source>
        <dbReference type="PROSITE" id="PS50067"/>
    </source>
</evidence>
<dbReference type="SUPFAM" id="SSF52540">
    <property type="entry name" value="P-loop containing nucleoside triphosphate hydrolases"/>
    <property type="match status" value="1"/>
</dbReference>